<protein>
    <submittedName>
        <fullName evidence="3">Uncharacterized protein</fullName>
    </submittedName>
</protein>
<organism evidence="3 4">
    <name type="scientific">Mesorhabditis spiculigera</name>
    <dbReference type="NCBI Taxonomy" id="96644"/>
    <lineage>
        <taxon>Eukaryota</taxon>
        <taxon>Metazoa</taxon>
        <taxon>Ecdysozoa</taxon>
        <taxon>Nematoda</taxon>
        <taxon>Chromadorea</taxon>
        <taxon>Rhabditida</taxon>
        <taxon>Rhabditina</taxon>
        <taxon>Rhabditomorpha</taxon>
        <taxon>Rhabditoidea</taxon>
        <taxon>Rhabditidae</taxon>
        <taxon>Mesorhabditinae</taxon>
        <taxon>Mesorhabditis</taxon>
    </lineage>
</organism>
<keyword evidence="2" id="KW-0472">Membrane</keyword>
<gene>
    <name evidence="3" type="ORF">MSPICULIGERA_LOCUS8918</name>
</gene>
<reference evidence="3" key="1">
    <citation type="submission" date="2023-06" db="EMBL/GenBank/DDBJ databases">
        <authorList>
            <person name="Delattre M."/>
        </authorList>
    </citation>
    <scope>NUCLEOTIDE SEQUENCE</scope>
    <source>
        <strain evidence="3">AF72</strain>
    </source>
</reference>
<keyword evidence="4" id="KW-1185">Reference proteome</keyword>
<keyword evidence="2" id="KW-1133">Transmembrane helix</keyword>
<comment type="caution">
    <text evidence="3">The sequence shown here is derived from an EMBL/GenBank/DDBJ whole genome shotgun (WGS) entry which is preliminary data.</text>
</comment>
<evidence type="ECO:0000256" key="1">
    <source>
        <dbReference type="SAM" id="MobiDB-lite"/>
    </source>
</evidence>
<accession>A0AA36CLZ9</accession>
<evidence type="ECO:0000313" key="3">
    <source>
        <dbReference type="EMBL" id="CAJ0570480.1"/>
    </source>
</evidence>
<dbReference type="AlphaFoldDB" id="A0AA36CLZ9"/>
<dbReference type="Proteomes" id="UP001177023">
    <property type="component" value="Unassembled WGS sequence"/>
</dbReference>
<sequence length="61" mass="6964">MIRGKVSTSSWYIYAGTILVVLSFMLIVIPWQYNPSCLSKTEEDDEEETPKAYANSITEDE</sequence>
<feature type="region of interest" description="Disordered" evidence="1">
    <location>
        <begin position="39"/>
        <end position="61"/>
    </location>
</feature>
<feature type="transmembrane region" description="Helical" evidence="2">
    <location>
        <begin position="12"/>
        <end position="33"/>
    </location>
</feature>
<evidence type="ECO:0000256" key="2">
    <source>
        <dbReference type="SAM" id="Phobius"/>
    </source>
</evidence>
<evidence type="ECO:0000313" key="4">
    <source>
        <dbReference type="Proteomes" id="UP001177023"/>
    </source>
</evidence>
<proteinExistence type="predicted"/>
<keyword evidence="2" id="KW-0812">Transmembrane</keyword>
<name>A0AA36CLZ9_9BILA</name>
<dbReference type="EMBL" id="CATQJA010002330">
    <property type="protein sequence ID" value="CAJ0570480.1"/>
    <property type="molecule type" value="Genomic_DNA"/>
</dbReference>
<feature type="non-terminal residue" evidence="3">
    <location>
        <position position="1"/>
    </location>
</feature>